<name>A0A9P4PLY3_9PLEO</name>
<proteinExistence type="predicted"/>
<feature type="compositionally biased region" description="Low complexity" evidence="1">
    <location>
        <begin position="282"/>
        <end position="292"/>
    </location>
</feature>
<dbReference type="EMBL" id="MU001498">
    <property type="protein sequence ID" value="KAF2446447.1"/>
    <property type="molecule type" value="Genomic_DNA"/>
</dbReference>
<evidence type="ECO:0000313" key="2">
    <source>
        <dbReference type="EMBL" id="KAF2446447.1"/>
    </source>
</evidence>
<organism evidence="2 3">
    <name type="scientific">Karstenula rhodostoma CBS 690.94</name>
    <dbReference type="NCBI Taxonomy" id="1392251"/>
    <lineage>
        <taxon>Eukaryota</taxon>
        <taxon>Fungi</taxon>
        <taxon>Dikarya</taxon>
        <taxon>Ascomycota</taxon>
        <taxon>Pezizomycotina</taxon>
        <taxon>Dothideomycetes</taxon>
        <taxon>Pleosporomycetidae</taxon>
        <taxon>Pleosporales</taxon>
        <taxon>Massarineae</taxon>
        <taxon>Didymosphaeriaceae</taxon>
        <taxon>Karstenula</taxon>
    </lineage>
</organism>
<dbReference type="OrthoDB" id="3753493at2759"/>
<feature type="region of interest" description="Disordered" evidence="1">
    <location>
        <begin position="1"/>
        <end position="60"/>
    </location>
</feature>
<dbReference type="Proteomes" id="UP000799764">
    <property type="component" value="Unassembled WGS sequence"/>
</dbReference>
<evidence type="ECO:0000313" key="3">
    <source>
        <dbReference type="Proteomes" id="UP000799764"/>
    </source>
</evidence>
<sequence length="462" mass="51321">MSFNSNHSNPKKRSAQAEDEAPRAKFPRSAFTSFEGASLPSSPPLLPLSSSLPEMHTHVEHPDAGLRLPFSLANLAPENSKKKRSKSFQDVRDIEITVKKPTNKPLGFSLTPSTSPRELDEAVVPVQTEFKGPINVLDARTGKTTTTRDPRGGFGYDPEANFTPESSFNSFSSVKTVVRHPISSTGLGPINLVDANTGKILTTRDPRGGFGYDPAVNFTPDNSFDFVQTVIPPSRFTLDSHNRPLYGISLFGPARPQEEDDDDDEKTVVGSPEDVANKDEFPSSSQSSFPVSNIIEPNSSFDDVLVCRQQGDFSFTSPSTKHCSAAANMNDIIEAEYYAEKLLRERPGSENICETMCSRLERMVNAKIAGAKREAKAKKQKVVIPKPVDAAVQLQKYLLDQKEMRLQMGEVKEIVELELRWTNWLVDVTKSGVMHLKVPGCACRPEMMVWDDEEARKKKDWW</sequence>
<keyword evidence="3" id="KW-1185">Reference proteome</keyword>
<gene>
    <name evidence="2" type="ORF">P171DRAFT_430600</name>
</gene>
<dbReference type="AlphaFoldDB" id="A0A9P4PLY3"/>
<reference evidence="2" key="1">
    <citation type="journal article" date="2020" name="Stud. Mycol.">
        <title>101 Dothideomycetes genomes: a test case for predicting lifestyles and emergence of pathogens.</title>
        <authorList>
            <person name="Haridas S."/>
            <person name="Albert R."/>
            <person name="Binder M."/>
            <person name="Bloem J."/>
            <person name="Labutti K."/>
            <person name="Salamov A."/>
            <person name="Andreopoulos B."/>
            <person name="Baker S."/>
            <person name="Barry K."/>
            <person name="Bills G."/>
            <person name="Bluhm B."/>
            <person name="Cannon C."/>
            <person name="Castanera R."/>
            <person name="Culley D."/>
            <person name="Daum C."/>
            <person name="Ezra D."/>
            <person name="Gonzalez J."/>
            <person name="Henrissat B."/>
            <person name="Kuo A."/>
            <person name="Liang C."/>
            <person name="Lipzen A."/>
            <person name="Lutzoni F."/>
            <person name="Magnuson J."/>
            <person name="Mondo S."/>
            <person name="Nolan M."/>
            <person name="Ohm R."/>
            <person name="Pangilinan J."/>
            <person name="Park H.-J."/>
            <person name="Ramirez L."/>
            <person name="Alfaro M."/>
            <person name="Sun H."/>
            <person name="Tritt A."/>
            <person name="Yoshinaga Y."/>
            <person name="Zwiers L.-H."/>
            <person name="Turgeon B."/>
            <person name="Goodwin S."/>
            <person name="Spatafora J."/>
            <person name="Crous P."/>
            <person name="Grigoriev I."/>
        </authorList>
    </citation>
    <scope>NUCLEOTIDE SEQUENCE</scope>
    <source>
        <strain evidence="2">CBS 690.94</strain>
    </source>
</reference>
<accession>A0A9P4PLY3</accession>
<feature type="region of interest" description="Disordered" evidence="1">
    <location>
        <begin position="249"/>
        <end position="292"/>
    </location>
</feature>
<protein>
    <submittedName>
        <fullName evidence="2">Uncharacterized protein</fullName>
    </submittedName>
</protein>
<comment type="caution">
    <text evidence="2">The sequence shown here is derived from an EMBL/GenBank/DDBJ whole genome shotgun (WGS) entry which is preliminary data.</text>
</comment>
<evidence type="ECO:0000256" key="1">
    <source>
        <dbReference type="SAM" id="MobiDB-lite"/>
    </source>
</evidence>